<organism evidence="11 12">
    <name type="scientific">Golovinomyces cichoracearum</name>
    <dbReference type="NCBI Taxonomy" id="62708"/>
    <lineage>
        <taxon>Eukaryota</taxon>
        <taxon>Fungi</taxon>
        <taxon>Dikarya</taxon>
        <taxon>Ascomycota</taxon>
        <taxon>Pezizomycotina</taxon>
        <taxon>Leotiomycetes</taxon>
        <taxon>Erysiphales</taxon>
        <taxon>Erysiphaceae</taxon>
        <taxon>Golovinomyces</taxon>
    </lineage>
</organism>
<evidence type="ECO:0000256" key="1">
    <source>
        <dbReference type="ARBA" id="ARBA00004123"/>
    </source>
</evidence>
<dbReference type="Gene3D" id="3.30.1490.490">
    <property type="match status" value="1"/>
</dbReference>
<dbReference type="Proteomes" id="UP000285326">
    <property type="component" value="Unassembled WGS sequence"/>
</dbReference>
<evidence type="ECO:0000256" key="8">
    <source>
        <dbReference type="PROSITE-ProRule" id="PRU01145"/>
    </source>
</evidence>
<keyword evidence="3" id="KW-0677">Repeat</keyword>
<dbReference type="InterPro" id="IPR036236">
    <property type="entry name" value="Znf_C2H2_sf"/>
</dbReference>
<feature type="compositionally biased region" description="Low complexity" evidence="9">
    <location>
        <begin position="187"/>
        <end position="198"/>
    </location>
</feature>
<comment type="subcellular location">
    <subcellularLocation>
        <location evidence="1">Nucleus</location>
    </subcellularLocation>
</comment>
<dbReference type="GO" id="GO:0005730">
    <property type="term" value="C:nucleolus"/>
    <property type="evidence" value="ECO:0007669"/>
    <property type="project" value="TreeGrafter"/>
</dbReference>
<dbReference type="GO" id="GO:0008270">
    <property type="term" value="F:zinc ion binding"/>
    <property type="evidence" value="ECO:0007669"/>
    <property type="project" value="UniProtKB-KW"/>
</dbReference>
<evidence type="ECO:0000256" key="5">
    <source>
        <dbReference type="ARBA" id="ARBA00022833"/>
    </source>
</evidence>
<dbReference type="EMBL" id="MCBS01024158">
    <property type="protein sequence ID" value="RKF74037.1"/>
    <property type="molecule type" value="Genomic_DNA"/>
</dbReference>
<feature type="region of interest" description="Disordered" evidence="9">
    <location>
        <begin position="166"/>
        <end position="222"/>
    </location>
</feature>
<feature type="compositionally biased region" description="Basic and acidic residues" evidence="9">
    <location>
        <begin position="212"/>
        <end position="222"/>
    </location>
</feature>
<dbReference type="Pfam" id="PF08790">
    <property type="entry name" value="zf-LYAR"/>
    <property type="match status" value="1"/>
</dbReference>
<comment type="similarity">
    <text evidence="7">Belongs to the UPF0743 family.</text>
</comment>
<evidence type="ECO:0000256" key="6">
    <source>
        <dbReference type="ARBA" id="ARBA00023242"/>
    </source>
</evidence>
<dbReference type="InterPro" id="IPR014898">
    <property type="entry name" value="Znf_C2H2_LYAR"/>
</dbReference>
<keyword evidence="5" id="KW-0862">Zinc</keyword>
<sequence length="431" mass="48076">MVSFSCEYKACGDVLTKKKLDPHLRQCPNASYTCLDCMVNFQRNDYRFHTSCISEAQKYQGALYRSEGEKKPRRNTTVASSPNEDKTQHSSRKSKTPSPMRDISMPPPVDVAVKPSEVNVFDFLVPEESQDSHISRRPQHDSGKAALNHVVTSEVLREIQYSFGQNLSSRAPSSTPNSGDAVKLKSSKPSAAKQSPVSRQLSVSKQTPVAKQNREGCREKRDCSAEFKQTKRKRLHVETRDLVRLDEDETMIDVSATNPHSDLTGGFKQLMTRTPALPLNPDYVGAKPCGSASPNSPLKKTKHARKQGRPVVASNGFMAFMTGTKPPPNSLDRCRQKKKVNSSDCQIADLNNGGDLVVYKPESLSADLLFSLIDRGLQSSRGISMKRALRKFHRERELRNPGSSRAADENELLSLLRLKRNNRGEVVLTYE</sequence>
<reference evidence="11 12" key="1">
    <citation type="journal article" date="2018" name="BMC Genomics">
        <title>Comparative genome analyses reveal sequence features reflecting distinct modes of host-adaptation between dicot and monocot powdery mildew.</title>
        <authorList>
            <person name="Wu Y."/>
            <person name="Ma X."/>
            <person name="Pan Z."/>
            <person name="Kale S.D."/>
            <person name="Song Y."/>
            <person name="King H."/>
            <person name="Zhang Q."/>
            <person name="Presley C."/>
            <person name="Deng X."/>
            <person name="Wei C.I."/>
            <person name="Xiao S."/>
        </authorList>
    </citation>
    <scope>NUCLEOTIDE SEQUENCE [LARGE SCALE GENOMIC DNA]</scope>
    <source>
        <strain evidence="11">UMSG1</strain>
    </source>
</reference>
<evidence type="ECO:0000256" key="2">
    <source>
        <dbReference type="ARBA" id="ARBA00022723"/>
    </source>
</evidence>
<evidence type="ECO:0000313" key="12">
    <source>
        <dbReference type="Proteomes" id="UP000285326"/>
    </source>
</evidence>
<dbReference type="AlphaFoldDB" id="A0A420IHP8"/>
<dbReference type="GO" id="GO:0003677">
    <property type="term" value="F:DNA binding"/>
    <property type="evidence" value="ECO:0007669"/>
    <property type="project" value="InterPro"/>
</dbReference>
<evidence type="ECO:0000256" key="9">
    <source>
        <dbReference type="SAM" id="MobiDB-lite"/>
    </source>
</evidence>
<dbReference type="PANTHER" id="PTHR13100:SF10">
    <property type="entry name" value="CELL GROWTH-REGULATING NUCLEOLAR PROTEIN"/>
    <property type="match status" value="1"/>
</dbReference>
<protein>
    <recommendedName>
        <fullName evidence="10">Zinc finger C2H2 LYAR-type domain-containing protein</fullName>
    </recommendedName>
</protein>
<dbReference type="InterPro" id="IPR039999">
    <property type="entry name" value="LYAR"/>
</dbReference>
<comment type="caution">
    <text evidence="11">The sequence shown here is derived from an EMBL/GenBank/DDBJ whole genome shotgun (WGS) entry which is preliminary data.</text>
</comment>
<dbReference type="PANTHER" id="PTHR13100">
    <property type="entry name" value="CELL GROWTH-REGULATING NUCLEOLAR PROTEIN LYAR"/>
    <property type="match status" value="1"/>
</dbReference>
<evidence type="ECO:0000313" key="11">
    <source>
        <dbReference type="EMBL" id="RKF74037.1"/>
    </source>
</evidence>
<feature type="domain" description="Zinc finger C2H2 LYAR-type" evidence="10">
    <location>
        <begin position="32"/>
        <end position="59"/>
    </location>
</feature>
<name>A0A420IHP8_9PEZI</name>
<feature type="compositionally biased region" description="Polar residues" evidence="9">
    <location>
        <begin position="199"/>
        <end position="210"/>
    </location>
</feature>
<feature type="region of interest" description="Disordered" evidence="9">
    <location>
        <begin position="66"/>
        <end position="111"/>
    </location>
</feature>
<accession>A0A420IHP8</accession>
<keyword evidence="4 8" id="KW-0863">Zinc-finger</keyword>
<feature type="compositionally biased region" description="Polar residues" evidence="9">
    <location>
        <begin position="166"/>
        <end position="178"/>
    </location>
</feature>
<dbReference type="GO" id="GO:0000122">
    <property type="term" value="P:negative regulation of transcription by RNA polymerase II"/>
    <property type="evidence" value="ECO:0007669"/>
    <property type="project" value="TreeGrafter"/>
</dbReference>
<dbReference type="SUPFAM" id="SSF57667">
    <property type="entry name" value="beta-beta-alpha zinc fingers"/>
    <property type="match status" value="1"/>
</dbReference>
<evidence type="ECO:0000256" key="4">
    <source>
        <dbReference type="ARBA" id="ARBA00022771"/>
    </source>
</evidence>
<evidence type="ECO:0000256" key="3">
    <source>
        <dbReference type="ARBA" id="ARBA00022737"/>
    </source>
</evidence>
<gene>
    <name evidence="11" type="ORF">GcM1_241063</name>
</gene>
<keyword evidence="2" id="KW-0479">Metal-binding</keyword>
<evidence type="ECO:0000256" key="7">
    <source>
        <dbReference type="ARBA" id="ARBA00061084"/>
    </source>
</evidence>
<evidence type="ECO:0000259" key="10">
    <source>
        <dbReference type="Pfam" id="PF08790"/>
    </source>
</evidence>
<proteinExistence type="inferred from homology"/>
<dbReference type="GO" id="GO:0006364">
    <property type="term" value="P:rRNA processing"/>
    <property type="evidence" value="ECO:0007669"/>
    <property type="project" value="TreeGrafter"/>
</dbReference>
<keyword evidence="6" id="KW-0539">Nucleus</keyword>
<dbReference type="PROSITE" id="PS51804">
    <property type="entry name" value="ZF_C2HC_LYAR"/>
    <property type="match status" value="1"/>
</dbReference>
<dbReference type="FunFam" id="3.30.1490.490:FF:000001">
    <property type="entry name" value="cell growth-regulating nucleolar protein-like"/>
    <property type="match status" value="1"/>
</dbReference>